<evidence type="ECO:0000313" key="3">
    <source>
        <dbReference type="Proteomes" id="UP001500433"/>
    </source>
</evidence>
<reference evidence="3" key="1">
    <citation type="journal article" date="2019" name="Int. J. Syst. Evol. Microbiol.">
        <title>The Global Catalogue of Microorganisms (GCM) 10K type strain sequencing project: providing services to taxonomists for standard genome sequencing and annotation.</title>
        <authorList>
            <consortium name="The Broad Institute Genomics Platform"/>
            <consortium name="The Broad Institute Genome Sequencing Center for Infectious Disease"/>
            <person name="Wu L."/>
            <person name="Ma J."/>
        </authorList>
    </citation>
    <scope>NUCLEOTIDE SEQUENCE [LARGE SCALE GENOMIC DNA]</scope>
    <source>
        <strain evidence="3">JCM 18274</strain>
    </source>
</reference>
<evidence type="ECO:0000313" key="2">
    <source>
        <dbReference type="EMBL" id="GAA4883757.1"/>
    </source>
</evidence>
<organism evidence="2 3">
    <name type="scientific">Flaviramulus aquimarinus</name>
    <dbReference type="NCBI Taxonomy" id="1170456"/>
    <lineage>
        <taxon>Bacteria</taxon>
        <taxon>Pseudomonadati</taxon>
        <taxon>Bacteroidota</taxon>
        <taxon>Flavobacteriia</taxon>
        <taxon>Flavobacteriales</taxon>
        <taxon>Flavobacteriaceae</taxon>
        <taxon>Flaviramulus</taxon>
    </lineage>
</organism>
<evidence type="ECO:0000256" key="1">
    <source>
        <dbReference type="SAM" id="Phobius"/>
    </source>
</evidence>
<accession>A0ABP9EUJ9</accession>
<comment type="caution">
    <text evidence="2">The sequence shown here is derived from an EMBL/GenBank/DDBJ whole genome shotgun (WGS) entry which is preliminary data.</text>
</comment>
<gene>
    <name evidence="2" type="ORF">GCM10023311_02500</name>
</gene>
<name>A0ABP9EUJ9_9FLAO</name>
<feature type="transmembrane region" description="Helical" evidence="1">
    <location>
        <begin position="109"/>
        <end position="133"/>
    </location>
</feature>
<evidence type="ECO:0008006" key="4">
    <source>
        <dbReference type="Google" id="ProtNLM"/>
    </source>
</evidence>
<feature type="transmembrane region" description="Helical" evidence="1">
    <location>
        <begin position="53"/>
        <end position="72"/>
    </location>
</feature>
<keyword evidence="1" id="KW-0472">Membrane</keyword>
<keyword evidence="3" id="KW-1185">Reference proteome</keyword>
<feature type="transmembrane region" description="Helical" evidence="1">
    <location>
        <begin position="84"/>
        <end position="103"/>
    </location>
</feature>
<sequence>MSTMNVIKELLSQISKKLVSKYILISLLSYIYVFISLYVLVDIFSFNKKISFIVVYAIAYILLYGVQLKFLFSKRHDNYKLIKYCCSILFFYICANMLYNLGLYLEINYIVSTAITIVILMPLRLIMYTFFVYKD</sequence>
<feature type="transmembrane region" description="Helical" evidence="1">
    <location>
        <begin position="21"/>
        <end position="41"/>
    </location>
</feature>
<proteinExistence type="predicted"/>
<keyword evidence="1" id="KW-0812">Transmembrane</keyword>
<dbReference type="EMBL" id="BAABJH010000001">
    <property type="protein sequence ID" value="GAA4883757.1"/>
    <property type="molecule type" value="Genomic_DNA"/>
</dbReference>
<keyword evidence="1" id="KW-1133">Transmembrane helix</keyword>
<protein>
    <recommendedName>
        <fullName evidence="4">GtrA-like protein</fullName>
    </recommendedName>
</protein>
<dbReference type="Proteomes" id="UP001500433">
    <property type="component" value="Unassembled WGS sequence"/>
</dbReference>